<name>A0A0L0BYC5_LUCCU</name>
<evidence type="ECO:0000313" key="2">
    <source>
        <dbReference type="Proteomes" id="UP000037069"/>
    </source>
</evidence>
<proteinExistence type="predicted"/>
<reference evidence="1 2" key="1">
    <citation type="journal article" date="2015" name="Nat. Commun.">
        <title>Lucilia cuprina genome unlocks parasitic fly biology to underpin future interventions.</title>
        <authorList>
            <person name="Anstead C.A."/>
            <person name="Korhonen P.K."/>
            <person name="Young N.D."/>
            <person name="Hall R.S."/>
            <person name="Jex A.R."/>
            <person name="Murali S.C."/>
            <person name="Hughes D.S."/>
            <person name="Lee S.F."/>
            <person name="Perry T."/>
            <person name="Stroehlein A.J."/>
            <person name="Ansell B.R."/>
            <person name="Breugelmans B."/>
            <person name="Hofmann A."/>
            <person name="Qu J."/>
            <person name="Dugan S."/>
            <person name="Lee S.L."/>
            <person name="Chao H."/>
            <person name="Dinh H."/>
            <person name="Han Y."/>
            <person name="Doddapaneni H.V."/>
            <person name="Worley K.C."/>
            <person name="Muzny D.M."/>
            <person name="Ioannidis P."/>
            <person name="Waterhouse R.M."/>
            <person name="Zdobnov E.M."/>
            <person name="James P.J."/>
            <person name="Bagnall N.H."/>
            <person name="Kotze A.C."/>
            <person name="Gibbs R.A."/>
            <person name="Richards S."/>
            <person name="Batterham P."/>
            <person name="Gasser R.B."/>
        </authorList>
    </citation>
    <scope>NUCLEOTIDE SEQUENCE [LARGE SCALE GENOMIC DNA]</scope>
    <source>
        <strain evidence="1 2">LS</strain>
        <tissue evidence="1">Full body</tissue>
    </source>
</reference>
<keyword evidence="2" id="KW-1185">Reference proteome</keyword>
<sequence length="88" mass="10721">MLWVITKTRPYQYVVARFSETFQKQIYMKVNNKNLKAFARETIFNAQEKDRFEMFKNCKYDQHFVFLSHLTLGNNNNNNHTRYENDST</sequence>
<accession>A0A0L0BYC5</accession>
<dbReference type="AlphaFoldDB" id="A0A0L0BYC5"/>
<evidence type="ECO:0000313" key="1">
    <source>
        <dbReference type="EMBL" id="KNC25037.1"/>
    </source>
</evidence>
<protein>
    <submittedName>
        <fullName evidence="1">Uncharacterized protein</fullName>
    </submittedName>
</protein>
<dbReference type="Proteomes" id="UP000037069">
    <property type="component" value="Unassembled WGS sequence"/>
</dbReference>
<gene>
    <name evidence="1" type="ORF">FF38_11926</name>
</gene>
<organism evidence="1 2">
    <name type="scientific">Lucilia cuprina</name>
    <name type="common">Green bottle fly</name>
    <name type="synonym">Australian sheep blowfly</name>
    <dbReference type="NCBI Taxonomy" id="7375"/>
    <lineage>
        <taxon>Eukaryota</taxon>
        <taxon>Metazoa</taxon>
        <taxon>Ecdysozoa</taxon>
        <taxon>Arthropoda</taxon>
        <taxon>Hexapoda</taxon>
        <taxon>Insecta</taxon>
        <taxon>Pterygota</taxon>
        <taxon>Neoptera</taxon>
        <taxon>Endopterygota</taxon>
        <taxon>Diptera</taxon>
        <taxon>Brachycera</taxon>
        <taxon>Muscomorpha</taxon>
        <taxon>Oestroidea</taxon>
        <taxon>Calliphoridae</taxon>
        <taxon>Luciliinae</taxon>
        <taxon>Lucilia</taxon>
    </lineage>
</organism>
<dbReference type="EMBL" id="JRES01001160">
    <property type="protein sequence ID" value="KNC25037.1"/>
    <property type="molecule type" value="Genomic_DNA"/>
</dbReference>
<comment type="caution">
    <text evidence="1">The sequence shown here is derived from an EMBL/GenBank/DDBJ whole genome shotgun (WGS) entry which is preliminary data.</text>
</comment>